<dbReference type="EMBL" id="JAPDRN010000062">
    <property type="protein sequence ID" value="KAJ9630310.1"/>
    <property type="molecule type" value="Genomic_DNA"/>
</dbReference>
<feature type="compositionally biased region" description="Low complexity" evidence="1">
    <location>
        <begin position="51"/>
        <end position="61"/>
    </location>
</feature>
<feature type="region of interest" description="Disordered" evidence="1">
    <location>
        <begin position="1"/>
        <end position="23"/>
    </location>
</feature>
<gene>
    <name evidence="2" type="ORF">H2204_008528</name>
</gene>
<reference evidence="2" key="1">
    <citation type="submission" date="2022-10" db="EMBL/GenBank/DDBJ databases">
        <title>Culturing micro-colonial fungi from biological soil crusts in the Mojave desert and describing Neophaeococcomyces mojavensis, and introducing the new genera and species Taxawa tesnikishii.</title>
        <authorList>
            <person name="Kurbessoian T."/>
            <person name="Stajich J.E."/>
        </authorList>
    </citation>
    <scope>NUCLEOTIDE SEQUENCE</scope>
    <source>
        <strain evidence="2">TK_35</strain>
    </source>
</reference>
<evidence type="ECO:0000256" key="1">
    <source>
        <dbReference type="SAM" id="MobiDB-lite"/>
    </source>
</evidence>
<feature type="region of interest" description="Disordered" evidence="1">
    <location>
        <begin position="37"/>
        <end position="71"/>
    </location>
</feature>
<protein>
    <submittedName>
        <fullName evidence="2">Uncharacterized protein</fullName>
    </submittedName>
</protein>
<organism evidence="2 3">
    <name type="scientific">Knufia peltigerae</name>
    <dbReference type="NCBI Taxonomy" id="1002370"/>
    <lineage>
        <taxon>Eukaryota</taxon>
        <taxon>Fungi</taxon>
        <taxon>Dikarya</taxon>
        <taxon>Ascomycota</taxon>
        <taxon>Pezizomycotina</taxon>
        <taxon>Eurotiomycetes</taxon>
        <taxon>Chaetothyriomycetidae</taxon>
        <taxon>Chaetothyriales</taxon>
        <taxon>Trichomeriaceae</taxon>
        <taxon>Knufia</taxon>
    </lineage>
</organism>
<comment type="caution">
    <text evidence="2">The sequence shown here is derived from an EMBL/GenBank/DDBJ whole genome shotgun (WGS) entry which is preliminary data.</text>
</comment>
<feature type="compositionally biased region" description="Basic residues" evidence="1">
    <location>
        <begin position="40"/>
        <end position="50"/>
    </location>
</feature>
<evidence type="ECO:0000313" key="2">
    <source>
        <dbReference type="EMBL" id="KAJ9630310.1"/>
    </source>
</evidence>
<accession>A0AA38Y130</accession>
<sequence length="71" mass="7622">MCFTDDIDFKPPPRPRNAAERSDPKYVAALEAYVQEQERRKQKKKRRRRNGIIAASAASAGASGGGGGGGC</sequence>
<dbReference type="Proteomes" id="UP001172681">
    <property type="component" value="Unassembled WGS sequence"/>
</dbReference>
<proteinExistence type="predicted"/>
<feature type="compositionally biased region" description="Gly residues" evidence="1">
    <location>
        <begin position="62"/>
        <end position="71"/>
    </location>
</feature>
<evidence type="ECO:0000313" key="3">
    <source>
        <dbReference type="Proteomes" id="UP001172681"/>
    </source>
</evidence>
<name>A0AA38Y130_9EURO</name>
<dbReference type="AlphaFoldDB" id="A0AA38Y130"/>
<keyword evidence="3" id="KW-1185">Reference proteome</keyword>
<feature type="compositionally biased region" description="Basic and acidic residues" evidence="1">
    <location>
        <begin position="7"/>
        <end position="23"/>
    </location>
</feature>